<dbReference type="InterPro" id="IPR010730">
    <property type="entry name" value="HET"/>
</dbReference>
<proteinExistence type="predicted"/>
<comment type="caution">
    <text evidence="2">The sequence shown here is derived from an EMBL/GenBank/DDBJ whole genome shotgun (WGS) entry which is preliminary data.</text>
</comment>
<evidence type="ECO:0000313" key="2">
    <source>
        <dbReference type="EMBL" id="CAI0650863.1"/>
    </source>
</evidence>
<dbReference type="PANTHER" id="PTHR10622">
    <property type="entry name" value="HET DOMAIN-CONTAINING PROTEIN"/>
    <property type="match status" value="1"/>
</dbReference>
<dbReference type="Proteomes" id="UP001152533">
    <property type="component" value="Unassembled WGS sequence"/>
</dbReference>
<name>A0A9W4WCH5_9PEZI</name>
<reference evidence="2" key="1">
    <citation type="submission" date="2022-08" db="EMBL/GenBank/DDBJ databases">
        <authorList>
            <person name="Giroux E."/>
            <person name="Giroux E."/>
        </authorList>
    </citation>
    <scope>NUCLEOTIDE SEQUENCE</scope>
    <source>
        <strain evidence="2">H1091258</strain>
    </source>
</reference>
<evidence type="ECO:0000313" key="3">
    <source>
        <dbReference type="Proteomes" id="UP001152533"/>
    </source>
</evidence>
<dbReference type="EMBL" id="CAMGZC010000953">
    <property type="protein sequence ID" value="CAI0650863.1"/>
    <property type="molecule type" value="Genomic_DNA"/>
</dbReference>
<keyword evidence="3" id="KW-1185">Reference proteome</keyword>
<dbReference type="PANTHER" id="PTHR10622:SF12">
    <property type="entry name" value="HET DOMAIN-CONTAINING PROTEIN"/>
    <property type="match status" value="1"/>
</dbReference>
<protein>
    <recommendedName>
        <fullName evidence="1">Heterokaryon incompatibility domain-containing protein</fullName>
    </recommendedName>
</protein>
<dbReference type="AlphaFoldDB" id="A0A9W4WCH5"/>
<feature type="domain" description="Heterokaryon incompatibility" evidence="1">
    <location>
        <begin position="22"/>
        <end position="114"/>
    </location>
</feature>
<sequence>MRLIDTTTLHLREFFDSQRPAYSILSHTWGSEEVNFQEWMEWEEGVPTQKARVEAKSGFQKIERACRVARAHRHNYIWIDTNCIDKKSSAELSEAINSMFSWYQAASICFIHLEDFPSGAPIKSMSECRWFTRGWTLQELLAPRHVVFFNAAWEPFGTKINLCAEIHEISAIDVFALSELSTIDDACVAQKMSWASSRQHARRTWLIACWDCSVSTCPYCMEKGTTHF</sequence>
<organism evidence="2 3">
    <name type="scientific">Colletotrichum noveboracense</name>
    <dbReference type="NCBI Taxonomy" id="2664923"/>
    <lineage>
        <taxon>Eukaryota</taxon>
        <taxon>Fungi</taxon>
        <taxon>Dikarya</taxon>
        <taxon>Ascomycota</taxon>
        <taxon>Pezizomycotina</taxon>
        <taxon>Sordariomycetes</taxon>
        <taxon>Hypocreomycetidae</taxon>
        <taxon>Glomerellales</taxon>
        <taxon>Glomerellaceae</taxon>
        <taxon>Colletotrichum</taxon>
        <taxon>Colletotrichum gloeosporioides species complex</taxon>
    </lineage>
</organism>
<dbReference type="Pfam" id="PF06985">
    <property type="entry name" value="HET"/>
    <property type="match status" value="1"/>
</dbReference>
<evidence type="ECO:0000259" key="1">
    <source>
        <dbReference type="Pfam" id="PF06985"/>
    </source>
</evidence>
<gene>
    <name evidence="2" type="ORF">CGXH109_LOCUS100428</name>
</gene>
<accession>A0A9W4WCH5</accession>